<dbReference type="STRING" id="1206085.SAMN05443575_0898"/>
<evidence type="ECO:0000313" key="9">
    <source>
        <dbReference type="EMBL" id="SHF78722.1"/>
    </source>
</evidence>
<dbReference type="GO" id="GO:0022857">
    <property type="term" value="F:transmembrane transporter activity"/>
    <property type="evidence" value="ECO:0007669"/>
    <property type="project" value="InterPro"/>
</dbReference>
<keyword evidence="3" id="KW-0813">Transport</keyword>
<keyword evidence="7 8" id="KW-0472">Membrane</keyword>
<feature type="transmembrane region" description="Helical" evidence="8">
    <location>
        <begin position="311"/>
        <end position="334"/>
    </location>
</feature>
<dbReference type="InterPro" id="IPR000522">
    <property type="entry name" value="ABC_transptr_permease_BtuC"/>
</dbReference>
<dbReference type="GO" id="GO:0033214">
    <property type="term" value="P:siderophore-iron import into cell"/>
    <property type="evidence" value="ECO:0007669"/>
    <property type="project" value="TreeGrafter"/>
</dbReference>
<dbReference type="Gene3D" id="1.10.3470.10">
    <property type="entry name" value="ABC transporter involved in vitamin B12 uptake, BtuC"/>
    <property type="match status" value="2"/>
</dbReference>
<keyword evidence="10" id="KW-1185">Reference proteome</keyword>
<evidence type="ECO:0000313" key="10">
    <source>
        <dbReference type="Proteomes" id="UP000186132"/>
    </source>
</evidence>
<dbReference type="EMBL" id="FQVU01000001">
    <property type="protein sequence ID" value="SHF78722.1"/>
    <property type="molecule type" value="Genomic_DNA"/>
</dbReference>
<keyword evidence="5 8" id="KW-0812">Transmembrane</keyword>
<feature type="transmembrane region" description="Helical" evidence="8">
    <location>
        <begin position="408"/>
        <end position="428"/>
    </location>
</feature>
<keyword evidence="4" id="KW-1003">Cell membrane</keyword>
<evidence type="ECO:0000256" key="4">
    <source>
        <dbReference type="ARBA" id="ARBA00022475"/>
    </source>
</evidence>
<feature type="transmembrane region" description="Helical" evidence="8">
    <location>
        <begin position="148"/>
        <end position="169"/>
    </location>
</feature>
<feature type="transmembrane region" description="Helical" evidence="8">
    <location>
        <begin position="585"/>
        <end position="607"/>
    </location>
</feature>
<accession>A0A1M5EI42</accession>
<feature type="transmembrane region" description="Helical" evidence="8">
    <location>
        <begin position="62"/>
        <end position="81"/>
    </location>
</feature>
<feature type="transmembrane region" description="Helical" evidence="8">
    <location>
        <begin position="355"/>
        <end position="378"/>
    </location>
</feature>
<evidence type="ECO:0000256" key="6">
    <source>
        <dbReference type="ARBA" id="ARBA00022989"/>
    </source>
</evidence>
<feature type="transmembrane region" description="Helical" evidence="8">
    <location>
        <begin position="497"/>
        <end position="519"/>
    </location>
</feature>
<dbReference type="SUPFAM" id="SSF81345">
    <property type="entry name" value="ABC transporter involved in vitamin B12 uptake, BtuC"/>
    <property type="match status" value="2"/>
</dbReference>
<keyword evidence="6 8" id="KW-1133">Transmembrane helix</keyword>
<feature type="transmembrane region" description="Helical" evidence="8">
    <location>
        <begin position="464"/>
        <end position="485"/>
    </location>
</feature>
<evidence type="ECO:0000256" key="2">
    <source>
        <dbReference type="ARBA" id="ARBA00007935"/>
    </source>
</evidence>
<feature type="transmembrane region" description="Helical" evidence="8">
    <location>
        <begin position="236"/>
        <end position="269"/>
    </location>
</feature>
<sequence>MTRPLRLTGLYGIALVLILVLSAVHLTQGTSGVGAGDLLKLVVGGGGDEPAAVLVGSRVPRLVAALFVGLALGLSGALLQSIARNSLASPDTLAVNSGAYLAVVGAAVLGLSLPVLPAASVAFLGGLAAAAVVLGLSSGGGGSPTRLVLAGSAIALALDSLAFLLLILFEQQTVGLYAFSEGTFVQADTESVQQMAPFVLLAGLGALALSSRLDLLALGDDTAASLGLGVRRTRTVAVVLSVLLCAAAVAVAGPVAFVGFAAPVLARVLARAVGASARHLAIIPLSGLVGMIVVLAADVSLRAALGAQSGVTIPAGVVTTVFGAIVLVQVARTYRDAVPVRQRGRGGPPHPPGRVRFLLVTGVLAAAVIASGLVGMLVGDTTVLLGDVANWVRGATGPGLTFVLDTRVPRVLCALLAGAALAVAGTGVQAVCRNPLAEPGLLGITGGAGIGAVWLLVVRPDANIWLLVLVGSIGALLSFAAVLALSWRGGLASDRLVLIGFAFSSGAAAVITFIIVLKAPYQTNLALTWLAGTTYGRTFGSAVPVAIALVVVVAVLVWRRRELDLLAVDDDLPRTLGVGLERTRLLVLTACALLSAAAVSAIGVVGFVGLVAPHMARALVGSRNARVVPVALLIGALLVSVADAVGRTVIAPSQIPVGITTALIGVPYFVYLLWRSRA</sequence>
<dbReference type="GO" id="GO:0005886">
    <property type="term" value="C:plasma membrane"/>
    <property type="evidence" value="ECO:0007669"/>
    <property type="project" value="UniProtKB-SubCell"/>
</dbReference>
<evidence type="ECO:0000256" key="3">
    <source>
        <dbReference type="ARBA" id="ARBA00022448"/>
    </source>
</evidence>
<dbReference type="PANTHER" id="PTHR30472">
    <property type="entry name" value="FERRIC ENTEROBACTIN TRANSPORT SYSTEM PERMEASE PROTEIN"/>
    <property type="match status" value="1"/>
</dbReference>
<organism evidence="9 10">
    <name type="scientific">Jatrophihabitans endophyticus</name>
    <dbReference type="NCBI Taxonomy" id="1206085"/>
    <lineage>
        <taxon>Bacteria</taxon>
        <taxon>Bacillati</taxon>
        <taxon>Actinomycetota</taxon>
        <taxon>Actinomycetes</taxon>
        <taxon>Jatrophihabitantales</taxon>
        <taxon>Jatrophihabitantaceae</taxon>
        <taxon>Jatrophihabitans</taxon>
    </lineage>
</organism>
<comment type="similarity">
    <text evidence="2">Belongs to the binding-protein-dependent transport system permease family. FecCD subfamily.</text>
</comment>
<dbReference type="NCBIfam" id="NF007867">
    <property type="entry name" value="PRK10577.1-3"/>
    <property type="match status" value="1"/>
</dbReference>
<feature type="transmembrane region" description="Helical" evidence="8">
    <location>
        <begin position="93"/>
        <end position="112"/>
    </location>
</feature>
<feature type="transmembrane region" description="Helical" evidence="8">
    <location>
        <begin position="281"/>
        <end position="305"/>
    </location>
</feature>
<evidence type="ECO:0000256" key="1">
    <source>
        <dbReference type="ARBA" id="ARBA00004651"/>
    </source>
</evidence>
<evidence type="ECO:0000256" key="7">
    <source>
        <dbReference type="ARBA" id="ARBA00023136"/>
    </source>
</evidence>
<dbReference type="CDD" id="cd06550">
    <property type="entry name" value="TM_ABC_iron-siderophores_like"/>
    <property type="match status" value="1"/>
</dbReference>
<feature type="transmembrane region" description="Helical" evidence="8">
    <location>
        <begin position="118"/>
        <end position="136"/>
    </location>
</feature>
<reference evidence="9 10" key="1">
    <citation type="submission" date="2016-11" db="EMBL/GenBank/DDBJ databases">
        <authorList>
            <person name="Jaros S."/>
            <person name="Januszkiewicz K."/>
            <person name="Wedrychowicz H."/>
        </authorList>
    </citation>
    <scope>NUCLEOTIDE SEQUENCE [LARGE SCALE GENOMIC DNA]</scope>
    <source>
        <strain evidence="9 10">DSM 45627</strain>
    </source>
</reference>
<comment type="subcellular location">
    <subcellularLocation>
        <location evidence="1">Cell membrane</location>
        <topology evidence="1">Multi-pass membrane protein</topology>
    </subcellularLocation>
</comment>
<proteinExistence type="inferred from homology"/>
<dbReference type="AlphaFoldDB" id="A0A1M5EI42"/>
<protein>
    <submittedName>
        <fullName evidence="9">Iron complex transport system permease protein</fullName>
    </submittedName>
</protein>
<dbReference type="InterPro" id="IPR037294">
    <property type="entry name" value="ABC_BtuC-like"/>
</dbReference>
<feature type="transmembrane region" description="Helical" evidence="8">
    <location>
        <begin position="539"/>
        <end position="558"/>
    </location>
</feature>
<feature type="transmembrane region" description="Helical" evidence="8">
    <location>
        <begin position="440"/>
        <end position="458"/>
    </location>
</feature>
<gene>
    <name evidence="9" type="ORF">SAMN05443575_0898</name>
</gene>
<name>A0A1M5EI42_9ACTN</name>
<dbReference type="Pfam" id="PF01032">
    <property type="entry name" value="FecCD"/>
    <property type="match status" value="2"/>
</dbReference>
<dbReference type="Proteomes" id="UP000186132">
    <property type="component" value="Unassembled WGS sequence"/>
</dbReference>
<feature type="transmembrane region" description="Helical" evidence="8">
    <location>
        <begin position="657"/>
        <end position="674"/>
    </location>
</feature>
<evidence type="ECO:0000256" key="5">
    <source>
        <dbReference type="ARBA" id="ARBA00022692"/>
    </source>
</evidence>
<dbReference type="PANTHER" id="PTHR30472:SF37">
    <property type="entry name" value="FE(3+) DICITRATE TRANSPORT SYSTEM PERMEASE PROTEIN FECD-RELATED"/>
    <property type="match status" value="1"/>
</dbReference>
<evidence type="ECO:0000256" key="8">
    <source>
        <dbReference type="SAM" id="Phobius"/>
    </source>
</evidence>
<feature type="transmembrane region" description="Helical" evidence="8">
    <location>
        <begin position="627"/>
        <end position="645"/>
    </location>
</feature>